<sequence length="189" mass="21684">MQTQEDHSHPIPVLTVDSLKVDLVFIQNTCSEKEEFNSETASSKLVKECSLNSETKDVHAIKYKIQMTDTYFVEYTGLEVQHFRDILLQHLGNVKKSVAERTHHQRQYERRVNKRQMQTQESKIDTGKALNADLVNTESIRIDSTVQDDSSRSGNDTYANDADIRPIYDEEPMTEVQLTAECNIYAIGQ</sequence>
<feature type="region of interest" description="Disordered" evidence="1">
    <location>
        <begin position="141"/>
        <end position="162"/>
    </location>
</feature>
<reference evidence="2" key="2">
    <citation type="submission" date="2022-01" db="EMBL/GenBank/DDBJ databases">
        <authorList>
            <person name="Yamashiro T."/>
            <person name="Shiraishi A."/>
            <person name="Satake H."/>
            <person name="Nakayama K."/>
        </authorList>
    </citation>
    <scope>NUCLEOTIDE SEQUENCE</scope>
</reference>
<evidence type="ECO:0000313" key="3">
    <source>
        <dbReference type="Proteomes" id="UP001151760"/>
    </source>
</evidence>
<name>A0ABQ5J7S6_9ASTR</name>
<organism evidence="2 3">
    <name type="scientific">Tanacetum coccineum</name>
    <dbReference type="NCBI Taxonomy" id="301880"/>
    <lineage>
        <taxon>Eukaryota</taxon>
        <taxon>Viridiplantae</taxon>
        <taxon>Streptophyta</taxon>
        <taxon>Embryophyta</taxon>
        <taxon>Tracheophyta</taxon>
        <taxon>Spermatophyta</taxon>
        <taxon>Magnoliopsida</taxon>
        <taxon>eudicotyledons</taxon>
        <taxon>Gunneridae</taxon>
        <taxon>Pentapetalae</taxon>
        <taxon>asterids</taxon>
        <taxon>campanulids</taxon>
        <taxon>Asterales</taxon>
        <taxon>Asteraceae</taxon>
        <taxon>Asteroideae</taxon>
        <taxon>Anthemideae</taxon>
        <taxon>Anthemidinae</taxon>
        <taxon>Tanacetum</taxon>
    </lineage>
</organism>
<dbReference type="Proteomes" id="UP001151760">
    <property type="component" value="Unassembled WGS sequence"/>
</dbReference>
<protein>
    <submittedName>
        <fullName evidence="2">Uncharacterized protein</fullName>
    </submittedName>
</protein>
<gene>
    <name evidence="2" type="ORF">Tco_1123948</name>
</gene>
<comment type="caution">
    <text evidence="2">The sequence shown here is derived from an EMBL/GenBank/DDBJ whole genome shotgun (WGS) entry which is preliminary data.</text>
</comment>
<reference evidence="2" key="1">
    <citation type="journal article" date="2022" name="Int. J. Mol. Sci.">
        <title>Draft Genome of Tanacetum Coccineum: Genomic Comparison of Closely Related Tanacetum-Family Plants.</title>
        <authorList>
            <person name="Yamashiro T."/>
            <person name="Shiraishi A."/>
            <person name="Nakayama K."/>
            <person name="Satake H."/>
        </authorList>
    </citation>
    <scope>NUCLEOTIDE SEQUENCE</scope>
</reference>
<feature type="compositionally biased region" description="Polar residues" evidence="1">
    <location>
        <begin position="141"/>
        <end position="158"/>
    </location>
</feature>
<proteinExistence type="predicted"/>
<feature type="region of interest" description="Disordered" evidence="1">
    <location>
        <begin position="98"/>
        <end position="128"/>
    </location>
</feature>
<evidence type="ECO:0000256" key="1">
    <source>
        <dbReference type="SAM" id="MobiDB-lite"/>
    </source>
</evidence>
<feature type="compositionally biased region" description="Basic and acidic residues" evidence="1">
    <location>
        <begin position="98"/>
        <end position="111"/>
    </location>
</feature>
<accession>A0ABQ5J7S6</accession>
<dbReference type="EMBL" id="BQNB010021547">
    <property type="protein sequence ID" value="GJU07518.1"/>
    <property type="molecule type" value="Genomic_DNA"/>
</dbReference>
<evidence type="ECO:0000313" key="2">
    <source>
        <dbReference type="EMBL" id="GJU07518.1"/>
    </source>
</evidence>
<keyword evidence="3" id="KW-1185">Reference proteome</keyword>